<accession>Q2SCS7</accession>
<gene>
    <name evidence="2" type="ordered locus">HCH_04854</name>
</gene>
<proteinExistence type="predicted"/>
<name>Q2SCS7_HAHCH</name>
<dbReference type="RefSeq" id="WP_011398612.1">
    <property type="nucleotide sequence ID" value="NC_007645.1"/>
</dbReference>
<evidence type="ECO:0000313" key="3">
    <source>
        <dbReference type="Proteomes" id="UP000000238"/>
    </source>
</evidence>
<reference evidence="2 3" key="1">
    <citation type="journal article" date="2005" name="Nucleic Acids Res.">
        <title>Genomic blueprint of Hahella chejuensis, a marine microbe producing an algicidal agent.</title>
        <authorList>
            <person name="Jeong H."/>
            <person name="Yim J.H."/>
            <person name="Lee C."/>
            <person name="Choi S.-H."/>
            <person name="Park Y.K."/>
            <person name="Yoon S.H."/>
            <person name="Hur C.-G."/>
            <person name="Kang H.-Y."/>
            <person name="Kim D."/>
            <person name="Lee H.H."/>
            <person name="Park K.H."/>
            <person name="Park S.-H."/>
            <person name="Park H.-S."/>
            <person name="Lee H.K."/>
            <person name="Oh T.K."/>
            <person name="Kim J.F."/>
        </authorList>
    </citation>
    <scope>NUCLEOTIDE SEQUENCE [LARGE SCALE GENOMIC DNA]</scope>
    <source>
        <strain evidence="2 3">KCTC 2396</strain>
    </source>
</reference>
<feature type="chain" id="PRO_5004215408" evidence="1">
    <location>
        <begin position="23"/>
        <end position="129"/>
    </location>
</feature>
<keyword evidence="3" id="KW-1185">Reference proteome</keyword>
<feature type="signal peptide" evidence="1">
    <location>
        <begin position="1"/>
        <end position="22"/>
    </location>
</feature>
<organism evidence="2 3">
    <name type="scientific">Hahella chejuensis (strain KCTC 2396)</name>
    <dbReference type="NCBI Taxonomy" id="349521"/>
    <lineage>
        <taxon>Bacteria</taxon>
        <taxon>Pseudomonadati</taxon>
        <taxon>Pseudomonadota</taxon>
        <taxon>Gammaproteobacteria</taxon>
        <taxon>Oceanospirillales</taxon>
        <taxon>Hahellaceae</taxon>
        <taxon>Hahella</taxon>
    </lineage>
</organism>
<dbReference type="EMBL" id="CP000155">
    <property type="protein sequence ID" value="ABC31547.1"/>
    <property type="molecule type" value="Genomic_DNA"/>
</dbReference>
<protein>
    <submittedName>
        <fullName evidence="2">Uncharacterized protein</fullName>
    </submittedName>
</protein>
<dbReference type="AlphaFoldDB" id="Q2SCS7"/>
<sequence length="129" mass="13765">MKNLGKALMMAAVCSVATTAMAQTNGAVQVGDWLNNAVMLSAQIGEQAAENSGQISAHRSGTSIHFYGHDPKSNRSFACNVSQGEALYDAAYNALTDLREGGRVIILRPGNSNKCSDFMLTGVFFNFNQ</sequence>
<dbReference type="Proteomes" id="UP000000238">
    <property type="component" value="Chromosome"/>
</dbReference>
<dbReference type="KEGG" id="hch:HCH_04854"/>
<dbReference type="HOGENOM" id="CLU_1945753_0_0_6"/>
<evidence type="ECO:0000256" key="1">
    <source>
        <dbReference type="SAM" id="SignalP"/>
    </source>
</evidence>
<keyword evidence="1" id="KW-0732">Signal</keyword>
<evidence type="ECO:0000313" key="2">
    <source>
        <dbReference type="EMBL" id="ABC31547.1"/>
    </source>
</evidence>